<dbReference type="CDD" id="cd03116">
    <property type="entry name" value="MobB"/>
    <property type="match status" value="1"/>
</dbReference>
<dbReference type="GO" id="GO:0005525">
    <property type="term" value="F:GTP binding"/>
    <property type="evidence" value="ECO:0007669"/>
    <property type="project" value="InterPro"/>
</dbReference>
<dbReference type="AlphaFoldDB" id="A0A562QQX5"/>
<name>A0A562QQX5_9BACI</name>
<dbReference type="EMBL" id="VLKZ01000002">
    <property type="protein sequence ID" value="TWI59149.1"/>
    <property type="molecule type" value="Genomic_DNA"/>
</dbReference>
<dbReference type="InterPro" id="IPR027417">
    <property type="entry name" value="P-loop_NTPase"/>
</dbReference>
<dbReference type="Pfam" id="PF03205">
    <property type="entry name" value="MobB"/>
    <property type="match status" value="1"/>
</dbReference>
<dbReference type="Proteomes" id="UP000315711">
    <property type="component" value="Unassembled WGS sequence"/>
</dbReference>
<dbReference type="InterPro" id="IPR004435">
    <property type="entry name" value="MobB_dom"/>
</dbReference>
<reference evidence="2 3" key="1">
    <citation type="journal article" date="2015" name="Stand. Genomic Sci.">
        <title>Genomic Encyclopedia of Bacterial and Archaeal Type Strains, Phase III: the genomes of soil and plant-associated and newly described type strains.</title>
        <authorList>
            <person name="Whitman W.B."/>
            <person name="Woyke T."/>
            <person name="Klenk H.P."/>
            <person name="Zhou Y."/>
            <person name="Lilburn T.G."/>
            <person name="Beck B.J."/>
            <person name="De Vos P."/>
            <person name="Vandamme P."/>
            <person name="Eisen J.A."/>
            <person name="Garrity G."/>
            <person name="Hugenholtz P."/>
            <person name="Kyrpides N.C."/>
        </authorList>
    </citation>
    <scope>NUCLEOTIDE SEQUENCE [LARGE SCALE GENOMIC DNA]</scope>
    <source>
        <strain evidence="2 3">CGMCC 1.10116</strain>
    </source>
</reference>
<evidence type="ECO:0000259" key="1">
    <source>
        <dbReference type="Pfam" id="PF03205"/>
    </source>
</evidence>
<organism evidence="2 3">
    <name type="scientific">Halalkalibacter nanhaiisediminis</name>
    <dbReference type="NCBI Taxonomy" id="688079"/>
    <lineage>
        <taxon>Bacteria</taxon>
        <taxon>Bacillati</taxon>
        <taxon>Bacillota</taxon>
        <taxon>Bacilli</taxon>
        <taxon>Bacillales</taxon>
        <taxon>Bacillaceae</taxon>
        <taxon>Halalkalibacter</taxon>
    </lineage>
</organism>
<dbReference type="SUPFAM" id="SSF52540">
    <property type="entry name" value="P-loop containing nucleoside triphosphate hydrolases"/>
    <property type="match status" value="1"/>
</dbReference>
<dbReference type="PANTHER" id="PTHR40072:SF1">
    <property type="entry name" value="MOLYBDOPTERIN-GUANINE DINUCLEOTIDE BIOSYNTHESIS ADAPTER PROTEIN"/>
    <property type="match status" value="1"/>
</dbReference>
<evidence type="ECO:0000313" key="3">
    <source>
        <dbReference type="Proteomes" id="UP000315711"/>
    </source>
</evidence>
<dbReference type="PANTHER" id="PTHR40072">
    <property type="entry name" value="MOLYBDOPTERIN-GUANINE DINUCLEOTIDE BIOSYNTHESIS ADAPTER PROTEIN-RELATED"/>
    <property type="match status" value="1"/>
</dbReference>
<protein>
    <submittedName>
        <fullName evidence="2">Molybdopterin-guanine dinucleotide biosynthesis protein B</fullName>
    </submittedName>
</protein>
<evidence type="ECO:0000313" key="2">
    <source>
        <dbReference type="EMBL" id="TWI59149.1"/>
    </source>
</evidence>
<dbReference type="GO" id="GO:0006777">
    <property type="term" value="P:Mo-molybdopterin cofactor biosynthetic process"/>
    <property type="evidence" value="ECO:0007669"/>
    <property type="project" value="InterPro"/>
</dbReference>
<keyword evidence="3" id="KW-1185">Reference proteome</keyword>
<dbReference type="NCBIfam" id="TIGR00176">
    <property type="entry name" value="mobB"/>
    <property type="match status" value="1"/>
</dbReference>
<comment type="caution">
    <text evidence="2">The sequence shown here is derived from an EMBL/GenBank/DDBJ whole genome shotgun (WGS) entry which is preliminary data.</text>
</comment>
<dbReference type="InterPro" id="IPR052539">
    <property type="entry name" value="MGD_biosynthesis_adapter"/>
</dbReference>
<feature type="domain" description="Molybdopterin-guanine dinucleotide biosynthesis protein B (MobB)" evidence="1">
    <location>
        <begin position="9"/>
        <end position="141"/>
    </location>
</feature>
<gene>
    <name evidence="2" type="ORF">IQ10_00861</name>
</gene>
<proteinExistence type="predicted"/>
<accession>A0A562QQX5</accession>
<dbReference type="Gene3D" id="3.40.50.300">
    <property type="entry name" value="P-loop containing nucleotide triphosphate hydrolases"/>
    <property type="match status" value="1"/>
</dbReference>
<dbReference type="OrthoDB" id="9786803at2"/>
<dbReference type="RefSeq" id="WP_144449228.1">
    <property type="nucleotide sequence ID" value="NZ_VLKZ01000002.1"/>
</dbReference>
<sequence>MALEQYCPVIQVVGYQNSGKTTLLEKLIHKSAKSGIQVATIKHHGHGGEPKSQITLKDSERHEKAGAMMTAVEGGGSLHIQIKNQTWSLDKLLTLYESFSPDIIFVEGFKNEKYLKVVLLRSEEDLPLLSKVNNIMCVISWQPLQLSEKDYPFFNINETDKYMQYILQKLSDEYGTTFI</sequence>